<dbReference type="Pfam" id="PF18288">
    <property type="entry name" value="FAA_hydro_N_2"/>
    <property type="match status" value="1"/>
</dbReference>
<dbReference type="EC" id="3.7.1.2" evidence="3"/>
<reference evidence="3" key="1">
    <citation type="submission" date="2015-10" db="EMBL/GenBank/DDBJ databases">
        <authorList>
            <person name="Gilbert D.G."/>
        </authorList>
    </citation>
    <scope>NUCLEOTIDE SEQUENCE</scope>
</reference>
<evidence type="ECO:0000259" key="1">
    <source>
        <dbReference type="Pfam" id="PF01557"/>
    </source>
</evidence>
<protein>
    <submittedName>
        <fullName evidence="3">Fumarylacetoacetase</fullName>
        <ecNumber evidence="3">3.7.1.2</ecNumber>
    </submittedName>
</protein>
<name>A0A160TGF0_9ZZZZ</name>
<dbReference type="PANTHER" id="PTHR43211">
    <property type="entry name" value="FUMARYLACETOACETATE HYDROLASE"/>
    <property type="match status" value="1"/>
</dbReference>
<feature type="domain" description="Fumarylacetoacetase N-terminal" evidence="2">
    <location>
        <begin position="193"/>
        <end position="268"/>
    </location>
</feature>
<dbReference type="Gene3D" id="3.90.850.10">
    <property type="entry name" value="Fumarylacetoacetase-like, C-terminal domain"/>
    <property type="match status" value="1"/>
</dbReference>
<dbReference type="AlphaFoldDB" id="A0A160TGF0"/>
<accession>A0A160TGF0</accession>
<evidence type="ECO:0000259" key="2">
    <source>
        <dbReference type="Pfam" id="PF18288"/>
    </source>
</evidence>
<dbReference type="GO" id="GO:0004334">
    <property type="term" value="F:fumarylacetoacetase activity"/>
    <property type="evidence" value="ECO:0007669"/>
    <property type="project" value="UniProtKB-EC"/>
</dbReference>
<keyword evidence="3" id="KW-0378">Hydrolase</keyword>
<gene>
    <name evidence="3" type="ORF">MGWOODY_Smn1750</name>
</gene>
<dbReference type="InterPro" id="IPR036663">
    <property type="entry name" value="Fumarylacetoacetase_C_sf"/>
</dbReference>
<sequence length="525" mass="56350">MVAVLLRAGADRLQVGSGAWLGHRDRGDRLARDEARQPLLLLLFGAVLDDIVADDVRLEREAERGAGVRDLFVDDRVIAEIEAKPAICLGHRRAEHPDRAGLGPDRLVDDARLFPFGDMGDGFLLQEAAHALAECLVILGIGESTGHGIEGHFSSLLQPFAAVCGSFTRTSSVPTLDSRSDRTMLCANTGECMKLASLKHGRDGKLVVVSNDLAWYADAGHIAPTLQAALDDWDRLLPDLANLATDLDHEMIPMRRFHEHGAAAPLPRAYQWADGSAYVNHVALVRQARGAEMPDSFWHDPLMYQGGSDGFLGPRDPIPLADEAWGCDLEAEVVVVTGDVPLGASREEALAAVRLVGLTNDVSLRNLIPGELAKGFGFFQSKPASAFSPVFVTPDSLGDWWKDGKLHRKLMVDLNGKPFGRAEAGEDMTFDFGTLIAHAAKTRALGAGTIIGSGTVSNRDADGGPGKPIADGGVGYSCIAEVRTVETIKGGAAVTPFLKKGDTVRIWAEDDKRHPIFGVIEQTVE</sequence>
<proteinExistence type="predicted"/>
<dbReference type="EMBL" id="CZQE01000031">
    <property type="protein sequence ID" value="CUS43301.1"/>
    <property type="molecule type" value="Genomic_DNA"/>
</dbReference>
<dbReference type="Pfam" id="PF01557">
    <property type="entry name" value="FAA_hydrolase"/>
    <property type="match status" value="1"/>
</dbReference>
<dbReference type="InterPro" id="IPR041072">
    <property type="entry name" value="FAA_hydro_N"/>
</dbReference>
<feature type="domain" description="Fumarylacetoacetase-like C-terminal" evidence="1">
    <location>
        <begin position="272"/>
        <end position="524"/>
    </location>
</feature>
<dbReference type="InterPro" id="IPR011234">
    <property type="entry name" value="Fumarylacetoacetase-like_C"/>
</dbReference>
<dbReference type="SUPFAM" id="SSF56529">
    <property type="entry name" value="FAH"/>
    <property type="match status" value="1"/>
</dbReference>
<evidence type="ECO:0000313" key="3">
    <source>
        <dbReference type="EMBL" id="CUS43301.1"/>
    </source>
</evidence>
<organism evidence="3">
    <name type="scientific">hydrothermal vent metagenome</name>
    <dbReference type="NCBI Taxonomy" id="652676"/>
    <lineage>
        <taxon>unclassified sequences</taxon>
        <taxon>metagenomes</taxon>
        <taxon>ecological metagenomes</taxon>
    </lineage>
</organism>
<dbReference type="PANTHER" id="PTHR43211:SF1">
    <property type="entry name" value="BLL6422 PROTEIN"/>
    <property type="match status" value="1"/>
</dbReference>